<dbReference type="PANTHER" id="PTHR13327:SF0">
    <property type="entry name" value="NADH DEHYDROGENASE [UBIQUINONE] 1 BETA SUBCOMPLEX SUBUNIT 11, MITOCHONDRIAL"/>
    <property type="match status" value="1"/>
</dbReference>
<evidence type="ECO:0000256" key="4">
    <source>
        <dbReference type="ARBA" id="ARBA00018632"/>
    </source>
</evidence>
<keyword evidence="19" id="KW-1185">Reference proteome</keyword>
<keyword evidence="6" id="KW-0679">Respiratory chain</keyword>
<evidence type="ECO:0000256" key="5">
    <source>
        <dbReference type="ARBA" id="ARBA00022448"/>
    </source>
</evidence>
<evidence type="ECO:0000256" key="13">
    <source>
        <dbReference type="ARBA" id="ARBA00023136"/>
    </source>
</evidence>
<keyword evidence="12" id="KW-0496">Mitochondrion</keyword>
<evidence type="ECO:0000256" key="11">
    <source>
        <dbReference type="ARBA" id="ARBA00022989"/>
    </source>
</evidence>
<keyword evidence="11 17" id="KW-1133">Transmembrane helix</keyword>
<feature type="transmembrane region" description="Helical" evidence="17">
    <location>
        <begin position="80"/>
        <end position="100"/>
    </location>
</feature>
<evidence type="ECO:0000256" key="6">
    <source>
        <dbReference type="ARBA" id="ARBA00022660"/>
    </source>
</evidence>
<protein>
    <recommendedName>
        <fullName evidence="4">NADH dehydrogenase [ubiquinone] 1 beta subcomplex subunit 11, mitochondrial</fullName>
    </recommendedName>
    <alternativeName>
        <fullName evidence="15">Complex I-ESSS</fullName>
    </alternativeName>
    <alternativeName>
        <fullName evidence="14">NADH-ubiquinone oxidoreductase ESSS subunit</fullName>
    </alternativeName>
</protein>
<reference evidence="18 19" key="1">
    <citation type="submission" date="2023-11" db="EMBL/GenBank/DDBJ databases">
        <title>Halocaridina rubra genome assembly.</title>
        <authorList>
            <person name="Smith C."/>
        </authorList>
    </citation>
    <scope>NUCLEOTIDE SEQUENCE [LARGE SCALE GENOMIC DNA]</scope>
    <source>
        <strain evidence="18">EP-1</strain>
        <tissue evidence="18">Whole</tissue>
    </source>
</reference>
<evidence type="ECO:0000256" key="17">
    <source>
        <dbReference type="SAM" id="Phobius"/>
    </source>
</evidence>
<keyword evidence="10" id="KW-0249">Electron transport</keyword>
<keyword evidence="7 17" id="KW-0812">Transmembrane</keyword>
<comment type="subcellular location">
    <subcellularLocation>
        <location evidence="2">Mitochondrion inner membrane</location>
        <topology evidence="2">Single-pass membrane protein</topology>
    </subcellularLocation>
</comment>
<evidence type="ECO:0000256" key="16">
    <source>
        <dbReference type="ARBA" id="ARBA00046528"/>
    </source>
</evidence>
<evidence type="ECO:0000256" key="2">
    <source>
        <dbReference type="ARBA" id="ARBA00004434"/>
    </source>
</evidence>
<dbReference type="Pfam" id="PF10183">
    <property type="entry name" value="ESSS"/>
    <property type="match status" value="1"/>
</dbReference>
<proteinExistence type="inferred from homology"/>
<evidence type="ECO:0000256" key="1">
    <source>
        <dbReference type="ARBA" id="ARBA00003195"/>
    </source>
</evidence>
<dbReference type="EMBL" id="JAXCGZ010009499">
    <property type="protein sequence ID" value="KAK7076974.1"/>
    <property type="molecule type" value="Genomic_DNA"/>
</dbReference>
<evidence type="ECO:0000313" key="18">
    <source>
        <dbReference type="EMBL" id="KAK7076974.1"/>
    </source>
</evidence>
<keyword evidence="13 17" id="KW-0472">Membrane</keyword>
<accession>A0AAN9A7F2</accession>
<organism evidence="18 19">
    <name type="scientific">Halocaridina rubra</name>
    <name type="common">Hawaiian red shrimp</name>
    <dbReference type="NCBI Taxonomy" id="373956"/>
    <lineage>
        <taxon>Eukaryota</taxon>
        <taxon>Metazoa</taxon>
        <taxon>Ecdysozoa</taxon>
        <taxon>Arthropoda</taxon>
        <taxon>Crustacea</taxon>
        <taxon>Multicrustacea</taxon>
        <taxon>Malacostraca</taxon>
        <taxon>Eumalacostraca</taxon>
        <taxon>Eucarida</taxon>
        <taxon>Decapoda</taxon>
        <taxon>Pleocyemata</taxon>
        <taxon>Caridea</taxon>
        <taxon>Atyoidea</taxon>
        <taxon>Atyidae</taxon>
        <taxon>Halocaridina</taxon>
    </lineage>
</organism>
<evidence type="ECO:0000256" key="10">
    <source>
        <dbReference type="ARBA" id="ARBA00022982"/>
    </source>
</evidence>
<comment type="subunit">
    <text evidence="16">Complex I is composed of 45 different subunits. Interacts with BCAP31.</text>
</comment>
<evidence type="ECO:0000256" key="3">
    <source>
        <dbReference type="ARBA" id="ARBA00008915"/>
    </source>
</evidence>
<comment type="function">
    <text evidence="1">Accessory subunit of the mitochondrial membrane respiratory chain NADH dehydrogenase (Complex I), that is believed not to be involved in catalysis. Complex I functions in the transfer of electrons from NADH to the respiratory chain. The immediate electron acceptor for the enzyme is believed to be ubiquinone.</text>
</comment>
<evidence type="ECO:0000256" key="9">
    <source>
        <dbReference type="ARBA" id="ARBA00022946"/>
    </source>
</evidence>
<evidence type="ECO:0000256" key="8">
    <source>
        <dbReference type="ARBA" id="ARBA00022792"/>
    </source>
</evidence>
<keyword evidence="5" id="KW-0813">Transport</keyword>
<sequence length="153" mass="17412">MATVTRFGTAVLRQKNGLFRPQLLRTATISTSKKNKDTATLSDTLVEKEEKAEPVVNSKNWVSWGYSIESQVEDNTNMHLAFFFSVTLCLVTGGYVLAYWPDLRLRDWAQREAYVELRRREAEGLPLIDCNLVSLDKIELPDDEELGDTTIII</sequence>
<evidence type="ECO:0000256" key="12">
    <source>
        <dbReference type="ARBA" id="ARBA00023128"/>
    </source>
</evidence>
<dbReference type="Proteomes" id="UP001381693">
    <property type="component" value="Unassembled WGS sequence"/>
</dbReference>
<comment type="caution">
    <text evidence="18">The sequence shown here is derived from an EMBL/GenBank/DDBJ whole genome shotgun (WGS) entry which is preliminary data.</text>
</comment>
<comment type="similarity">
    <text evidence="3">Belongs to the complex I NDUFB11 subunit family.</text>
</comment>
<gene>
    <name evidence="18" type="primary">NDUFB11</name>
    <name evidence="18" type="ORF">SK128_011875</name>
</gene>
<evidence type="ECO:0000313" key="19">
    <source>
        <dbReference type="Proteomes" id="UP001381693"/>
    </source>
</evidence>
<keyword evidence="8" id="KW-0999">Mitochondrion inner membrane</keyword>
<name>A0AAN9A7F2_HALRR</name>
<dbReference type="AlphaFoldDB" id="A0AAN9A7F2"/>
<evidence type="ECO:0000256" key="15">
    <source>
        <dbReference type="ARBA" id="ARBA00031387"/>
    </source>
</evidence>
<keyword evidence="9" id="KW-0809">Transit peptide</keyword>
<evidence type="ECO:0000256" key="14">
    <source>
        <dbReference type="ARBA" id="ARBA00030753"/>
    </source>
</evidence>
<dbReference type="GO" id="GO:0005743">
    <property type="term" value="C:mitochondrial inner membrane"/>
    <property type="evidence" value="ECO:0007669"/>
    <property type="project" value="UniProtKB-SubCell"/>
</dbReference>
<evidence type="ECO:0000256" key="7">
    <source>
        <dbReference type="ARBA" id="ARBA00022692"/>
    </source>
</evidence>
<dbReference type="InterPro" id="IPR019329">
    <property type="entry name" value="NADH_UbQ_OxRdtase_ESSS_su"/>
</dbReference>
<dbReference type="PANTHER" id="PTHR13327">
    <property type="entry name" value="NADH-UBIQUINONE OXIDOREDUCTASE ESSS SUBUNIT, MITOCHONDRIAL PRECURSOR"/>
    <property type="match status" value="1"/>
</dbReference>